<dbReference type="NCBIfam" id="NF003417">
    <property type="entry name" value="PRK04813.1"/>
    <property type="match status" value="2"/>
</dbReference>
<organism evidence="9 10">
    <name type="scientific">Tumebacillus avium</name>
    <dbReference type="NCBI Taxonomy" id="1903704"/>
    <lineage>
        <taxon>Bacteria</taxon>
        <taxon>Bacillati</taxon>
        <taxon>Bacillota</taxon>
        <taxon>Bacilli</taxon>
        <taxon>Bacillales</taxon>
        <taxon>Alicyclobacillaceae</taxon>
        <taxon>Tumebacillus</taxon>
    </lineage>
</organism>
<dbReference type="GO" id="GO:0043041">
    <property type="term" value="P:amino acid activation for nonribosomal peptide biosynthetic process"/>
    <property type="evidence" value="ECO:0007669"/>
    <property type="project" value="TreeGrafter"/>
</dbReference>
<feature type="domain" description="Carrier" evidence="8">
    <location>
        <begin position="1809"/>
        <end position="1883"/>
    </location>
</feature>
<dbReference type="FunFam" id="3.40.50.980:FF:000001">
    <property type="entry name" value="Non-ribosomal peptide synthetase"/>
    <property type="match status" value="2"/>
</dbReference>
<dbReference type="RefSeq" id="WP_087456215.1">
    <property type="nucleotide sequence ID" value="NZ_CP021434.1"/>
</dbReference>
<dbReference type="PROSITE" id="PS00012">
    <property type="entry name" value="PHOSPHOPANTETHEINE"/>
    <property type="match status" value="2"/>
</dbReference>
<keyword evidence="5" id="KW-0677">Repeat</keyword>
<dbReference type="PROSITE" id="PS50075">
    <property type="entry name" value="CARRIER"/>
    <property type="match status" value="2"/>
</dbReference>
<dbReference type="PANTHER" id="PTHR45527">
    <property type="entry name" value="NONRIBOSOMAL PEPTIDE SYNTHETASE"/>
    <property type="match status" value="1"/>
</dbReference>
<dbReference type="FunFam" id="2.30.38.10:FF:000001">
    <property type="entry name" value="Non-ribosomal peptide synthetase PvdI"/>
    <property type="match status" value="2"/>
</dbReference>
<dbReference type="Pfam" id="PF00550">
    <property type="entry name" value="PP-binding"/>
    <property type="match status" value="2"/>
</dbReference>
<dbReference type="Pfam" id="PF00668">
    <property type="entry name" value="Condensation"/>
    <property type="match status" value="3"/>
</dbReference>
<dbReference type="CDD" id="cd05930">
    <property type="entry name" value="A_NRPS"/>
    <property type="match status" value="1"/>
</dbReference>
<keyword evidence="10" id="KW-1185">Reference proteome</keyword>
<dbReference type="InterPro" id="IPR001242">
    <property type="entry name" value="Condensation_dom"/>
</dbReference>
<dbReference type="OrthoDB" id="9765680at2"/>
<dbReference type="InterPro" id="IPR036736">
    <property type="entry name" value="ACP-like_sf"/>
</dbReference>
<dbReference type="InterPro" id="IPR000873">
    <property type="entry name" value="AMP-dep_synth/lig_dom"/>
</dbReference>
<dbReference type="InterPro" id="IPR010060">
    <property type="entry name" value="NRPS_synth"/>
</dbReference>
<dbReference type="SUPFAM" id="SSF52777">
    <property type="entry name" value="CoA-dependent acyltransferases"/>
    <property type="match status" value="5"/>
</dbReference>
<evidence type="ECO:0000256" key="7">
    <source>
        <dbReference type="SAM" id="MobiDB-lite"/>
    </source>
</evidence>
<dbReference type="KEGG" id="tum:CBW65_06755"/>
<proteinExistence type="inferred from homology"/>
<dbReference type="CDD" id="cd19531">
    <property type="entry name" value="LCL_NRPS-like"/>
    <property type="match status" value="1"/>
</dbReference>
<feature type="domain" description="Carrier" evidence="8">
    <location>
        <begin position="772"/>
        <end position="847"/>
    </location>
</feature>
<dbReference type="Gene3D" id="1.10.1200.10">
    <property type="entry name" value="ACP-like"/>
    <property type="match status" value="2"/>
</dbReference>
<dbReference type="GO" id="GO:0005829">
    <property type="term" value="C:cytosol"/>
    <property type="evidence" value="ECO:0007669"/>
    <property type="project" value="TreeGrafter"/>
</dbReference>
<dbReference type="InterPro" id="IPR020845">
    <property type="entry name" value="AMP-binding_CS"/>
</dbReference>
<dbReference type="SUPFAM" id="SSF47336">
    <property type="entry name" value="ACP-like"/>
    <property type="match status" value="2"/>
</dbReference>
<dbReference type="CDD" id="cd19534">
    <property type="entry name" value="E_NRPS"/>
    <property type="match status" value="1"/>
</dbReference>
<dbReference type="FunFam" id="1.10.1200.10:FF:000005">
    <property type="entry name" value="Nonribosomal peptide synthetase 1"/>
    <property type="match status" value="2"/>
</dbReference>
<evidence type="ECO:0000256" key="3">
    <source>
        <dbReference type="ARBA" id="ARBA00022450"/>
    </source>
</evidence>
<dbReference type="FunFam" id="3.40.50.12780:FF:000012">
    <property type="entry name" value="Non-ribosomal peptide synthetase"/>
    <property type="match status" value="2"/>
</dbReference>
<dbReference type="InterPro" id="IPR006162">
    <property type="entry name" value="Ppantetheine_attach_site"/>
</dbReference>
<comment type="cofactor">
    <cofactor evidence="1">
        <name>pantetheine 4'-phosphate</name>
        <dbReference type="ChEBI" id="CHEBI:47942"/>
    </cofactor>
</comment>
<dbReference type="Pfam" id="PF00501">
    <property type="entry name" value="AMP-binding"/>
    <property type="match status" value="2"/>
</dbReference>
<keyword evidence="3" id="KW-0596">Phosphopantetheine</keyword>
<evidence type="ECO:0000256" key="4">
    <source>
        <dbReference type="ARBA" id="ARBA00022553"/>
    </source>
</evidence>
<reference evidence="10" key="1">
    <citation type="submission" date="2017-05" db="EMBL/GenBank/DDBJ databases">
        <authorList>
            <person name="Sung H."/>
        </authorList>
    </citation>
    <scope>NUCLEOTIDE SEQUENCE [LARGE SCALE GENOMIC DNA]</scope>
    <source>
        <strain evidence="10">AR23208</strain>
    </source>
</reference>
<protein>
    <recommendedName>
        <fullName evidence="8">Carrier domain-containing protein</fullName>
    </recommendedName>
</protein>
<dbReference type="GO" id="GO:0008610">
    <property type="term" value="P:lipid biosynthetic process"/>
    <property type="evidence" value="ECO:0007669"/>
    <property type="project" value="UniProtKB-ARBA"/>
</dbReference>
<accession>A0A1Y0ILZ3</accession>
<dbReference type="InterPro" id="IPR020806">
    <property type="entry name" value="PKS_PP-bd"/>
</dbReference>
<evidence type="ECO:0000313" key="10">
    <source>
        <dbReference type="Proteomes" id="UP000195437"/>
    </source>
</evidence>
<keyword evidence="6" id="KW-0045">Antibiotic biosynthesis</keyword>
<keyword evidence="4" id="KW-0597">Phosphoprotein</keyword>
<dbReference type="InterPro" id="IPR023213">
    <property type="entry name" value="CAT-like_dom_sf"/>
</dbReference>
<dbReference type="GO" id="GO:0031177">
    <property type="term" value="F:phosphopantetheine binding"/>
    <property type="evidence" value="ECO:0007669"/>
    <property type="project" value="InterPro"/>
</dbReference>
<dbReference type="PROSITE" id="PS00455">
    <property type="entry name" value="AMP_BINDING"/>
    <property type="match status" value="2"/>
</dbReference>
<dbReference type="Pfam" id="PF13193">
    <property type="entry name" value="AMP-binding_C"/>
    <property type="match status" value="2"/>
</dbReference>
<dbReference type="Gene3D" id="2.30.38.10">
    <property type="entry name" value="Luciferase, Domain 3"/>
    <property type="match status" value="2"/>
</dbReference>
<dbReference type="Gene3D" id="3.40.50.980">
    <property type="match status" value="4"/>
</dbReference>
<dbReference type="Gene3D" id="3.30.300.30">
    <property type="match status" value="2"/>
</dbReference>
<feature type="region of interest" description="Disordered" evidence="7">
    <location>
        <begin position="753"/>
        <end position="773"/>
    </location>
</feature>
<evidence type="ECO:0000256" key="6">
    <source>
        <dbReference type="ARBA" id="ARBA00023194"/>
    </source>
</evidence>
<dbReference type="Proteomes" id="UP000195437">
    <property type="component" value="Chromosome"/>
</dbReference>
<dbReference type="InterPro" id="IPR045851">
    <property type="entry name" value="AMP-bd_C_sf"/>
</dbReference>
<dbReference type="SUPFAM" id="SSF56801">
    <property type="entry name" value="Acetyl-CoA synthetase-like"/>
    <property type="match status" value="2"/>
</dbReference>
<dbReference type="NCBIfam" id="TIGR01733">
    <property type="entry name" value="AA-adenyl-dom"/>
    <property type="match status" value="2"/>
</dbReference>
<comment type="similarity">
    <text evidence="2">Belongs to the ATP-dependent AMP-binding enzyme family.</text>
</comment>
<dbReference type="Gene3D" id="3.30.559.10">
    <property type="entry name" value="Chloramphenicol acetyltransferase-like domain"/>
    <property type="match status" value="2"/>
</dbReference>
<dbReference type="InterPro" id="IPR025110">
    <property type="entry name" value="AMP-bd_C"/>
</dbReference>
<evidence type="ECO:0000313" key="9">
    <source>
        <dbReference type="EMBL" id="ARU60826.1"/>
    </source>
</evidence>
<sequence length="2352" mass="261102">MLIYDKAIVEEKTYWLSRLSGELGSSALPADAPRQGADRGQQKTLTLPLHAALWDKLQKICKQSDQLLHTLLTAGAMLLVHRYAGQETPVVGTLSLREGGQPANLLPVRQSVEEAQTFRGFLGQLRTALIEAYKHSRYPHQRLALDLGLEMREKASPLFDLVVVLDSIHDVSALVGAQHGMVFRFTRTEDALLFALDYNAAQYSQKTAEQAARHFLHLLEQATGEPDGLVGDLALLDDVEKEQLLYSFNRTAAEYPREKLLHEWFAEQAAKTPEETAVVCGAVTWTYRELAERAAQFARFLQSRVELARDVRIGLLMERTPQLFAAMIGILQAGAAYVPLDPSLPRERIKAVLADAGIEWMASSTGQLETLVALQEEGALQHYVCLDAEEWKQEIPQTESTAAYAQDSSQLAYVIYTSGSTGVPKGVMIEHRTVANFIQAMHDRIEFTPGKSVVALTSISFDIFVLESWVPLLNGLRIVLADEEQQRDPKLLSELISEQNVDILQTTPSRMQQLLAEESTRASLSGLSELIIGGEAFPDLLQSDLRRLVQAKIYNAYGPTETTVWSTLQDLTGQETVDIGTPIHNTSVLILDAKGRLQPIGVAGELCIAGDGLARGYLNRPDLTAAAFVEHPFQPGTRLYKTGDLARWLQDGRIEHLGRIDLQVKIRGYRIELTEIESRLLQQPEILEAAVMPVEESGGQKALAAYYVPADGEELPVAMLRERLASHLPDYMIPAYFLPLAVMPLTTSGKINRKALPAPSGPAGKSSRSYTAPRNEREQELAAIWEAVLGLTPIGIDDHFFELGGHSLKITMLASKIHQRFHVEVPMKTFFEHPTIRGLAAYMDSAQESVYTGIVKVEEQPYYPVSSPQKRMLILQQLEAEQTIYNMPRVMRVAGELDLERFRGVLAQLTERHETLRTGFEWVNGEPVQRVHQTVELHIEHDTDPAGTDAEIIRRFVRPFDLEKPPLLRLGFAKRPDDSYLLLFDMHHIISDGMSIDILVQEFTRLYAGEKLPPLPVQYKDFSAWQNEAMRSGTGQRQEEFWLERFSGEIPVLNLPTDNPRPTVQNFAGHAFTFAVGRELTELIKKQVAESGTTLYMFLLAAYQLLLAKYSGQEDIVVASPIAGRSHADVQGIIGMFVNTLAMRNQPVPQLSWRDYLAEVRDRALQAYEHQDYPLEELIDKLQIKRDLSRNPLFDTMFVLHNLDIKELAVESLKIEPYPFEGETTKFELTVLAMEAEGGLQVEFEYSTKLFAESTMRRMSGHFLHLLQTIVEHPDRRLGELTMLPEAEQQQILHDFNQSGLAVEAGGSIHSQFERNAAADPDKTALVFGDLSLSYGELNTRANQAARALRQKGVGQGSRVGLIMERSPEMIIGMLAALKAGGAYVPIDPEYPLDRIEYLLQDCQPDAVLTQSHLADRLQAVLSGELLLLDDADLYNGAGENLPPLCTEEDLAYLIYTSGSTGLPKGVMIEHRTVNNLIAAYQAAYGLSAEHTILAQSSISFDASVIETVLALAIGMRIVVTNEAEHRDPALLLDLIGRQGIDVLHATPSRMQMLTADTVHRGVLSRLQIVLLGGEALPQHLVHELRGLTAARLFNAYGPTEATVCSTMKEVTHDDAVTIGRPIGNYRAYIVDGQDNLQPVGVVGELCIAGPVLARGYWNRPELTVEKFVRDPFASSGRMYRTGDLAKWLPNGEIQYIGRIDHQVKIRGYRIEMGEIETQLLQIDGVTQAAVIDLTDDQGANYLCAYVVGNREFTVSELREALAAKLAAYQIPAHFVQLAELPLTPNGKVHRSELPMPDGSMSLGVEYLPPTDELEAILALIWQEVLGAEQVGIKDNFFELGGDSIKAIQVSARLHEHRLKLNMPDLFQYPTIETLRPRLQMQDRAIDQGPVAGIVPLTPAQHWFFSQKLTNAHHWNQAVMLHRPDGFDADIVQMVFAKMLEHHDALRLVFTTQGDGVVQINQGLDQAAVELEAFELADADRLQSSFDLQRGPLLKLGLARTDEGDHLLIILHHLIVDGVSWRILLEDFVTGYTQALAGETISFPLKTDSFLSWAEHLQSYAGSKELQKEKAYWAQIESTSAAGLPKDRHAATNRMQDSAIATAGLTPEETELLLKQANRAYNTEINDLLLTALGLAVQDWAGLNSVPVSLEGHGREDLDSNLDISRTVGWFTSIFPVLLQLEPGKDLGYLLKSVKENMRRIPNKGAGYGVLKYLAASGAQQPEQTAAHAFAPEISFNYLGQFDQTLQTDVFAVSEAATGDVISPASERHTALNINGMTAGGVFQLSVNYNALEYDPATIDKLLGLYLQHLRAILEHCTQKEDTELTPTDLGDDELSLEEFADLSDFISGLSL</sequence>
<dbReference type="NCBIfam" id="TIGR01720">
    <property type="entry name" value="NRPS-para261"/>
    <property type="match status" value="1"/>
</dbReference>
<dbReference type="Gene3D" id="3.30.559.30">
    <property type="entry name" value="Nonribosomal peptide synthetase, condensation domain"/>
    <property type="match status" value="3"/>
</dbReference>
<dbReference type="EMBL" id="CP021434">
    <property type="protein sequence ID" value="ARU60826.1"/>
    <property type="molecule type" value="Genomic_DNA"/>
</dbReference>
<dbReference type="GO" id="GO:0017000">
    <property type="term" value="P:antibiotic biosynthetic process"/>
    <property type="evidence" value="ECO:0007669"/>
    <property type="project" value="UniProtKB-KW"/>
</dbReference>
<evidence type="ECO:0000256" key="1">
    <source>
        <dbReference type="ARBA" id="ARBA00001957"/>
    </source>
</evidence>
<dbReference type="PANTHER" id="PTHR45527:SF1">
    <property type="entry name" value="FATTY ACID SYNTHASE"/>
    <property type="match status" value="1"/>
</dbReference>
<dbReference type="InterPro" id="IPR010071">
    <property type="entry name" value="AA_adenyl_dom"/>
</dbReference>
<dbReference type="SMART" id="SM00823">
    <property type="entry name" value="PKS_PP"/>
    <property type="match status" value="2"/>
</dbReference>
<dbReference type="GO" id="GO:0044550">
    <property type="term" value="P:secondary metabolite biosynthetic process"/>
    <property type="evidence" value="ECO:0007669"/>
    <property type="project" value="UniProtKB-ARBA"/>
</dbReference>
<dbReference type="FunFam" id="3.30.300.30:FF:000010">
    <property type="entry name" value="Enterobactin synthetase component F"/>
    <property type="match status" value="2"/>
</dbReference>
<evidence type="ECO:0000256" key="5">
    <source>
        <dbReference type="ARBA" id="ARBA00022737"/>
    </source>
</evidence>
<evidence type="ECO:0000259" key="8">
    <source>
        <dbReference type="PROSITE" id="PS50075"/>
    </source>
</evidence>
<dbReference type="InterPro" id="IPR009081">
    <property type="entry name" value="PP-bd_ACP"/>
</dbReference>
<name>A0A1Y0ILZ3_9BACL</name>
<dbReference type="GO" id="GO:0003824">
    <property type="term" value="F:catalytic activity"/>
    <property type="evidence" value="ECO:0007669"/>
    <property type="project" value="InterPro"/>
</dbReference>
<gene>
    <name evidence="9" type="ORF">CBW65_06755</name>
</gene>
<evidence type="ECO:0000256" key="2">
    <source>
        <dbReference type="ARBA" id="ARBA00006432"/>
    </source>
</evidence>